<keyword evidence="18" id="KW-1185">Reference proteome</keyword>
<evidence type="ECO:0000256" key="14">
    <source>
        <dbReference type="ARBA" id="ARBA00047700"/>
    </source>
</evidence>
<dbReference type="GO" id="GO:0008986">
    <property type="term" value="F:pyruvate, water dikinase activity"/>
    <property type="evidence" value="ECO:0007669"/>
    <property type="project" value="UniProtKB-EC"/>
</dbReference>
<dbReference type="InterPro" id="IPR006319">
    <property type="entry name" value="PEP_synth"/>
</dbReference>
<evidence type="ECO:0000256" key="7">
    <source>
        <dbReference type="ARBA" id="ARBA00022679"/>
    </source>
</evidence>
<evidence type="ECO:0000256" key="4">
    <source>
        <dbReference type="ARBA" id="ARBA00007837"/>
    </source>
</evidence>
<dbReference type="Pfam" id="PF01326">
    <property type="entry name" value="PPDK_N"/>
    <property type="match status" value="1"/>
</dbReference>
<evidence type="ECO:0000256" key="11">
    <source>
        <dbReference type="ARBA" id="ARBA00022840"/>
    </source>
</evidence>
<evidence type="ECO:0000256" key="13">
    <source>
        <dbReference type="ARBA" id="ARBA00033470"/>
    </source>
</evidence>
<evidence type="ECO:0000259" key="16">
    <source>
        <dbReference type="Pfam" id="PF01326"/>
    </source>
</evidence>
<comment type="cofactor">
    <cofactor evidence="1">
        <name>Mg(2+)</name>
        <dbReference type="ChEBI" id="CHEBI:18420"/>
    </cofactor>
</comment>
<comment type="caution">
    <text evidence="17">The sequence shown here is derived from an EMBL/GenBank/DDBJ whole genome shotgun (WGS) entry which is preliminary data.</text>
</comment>
<proteinExistence type="inferred from homology"/>
<dbReference type="InterPro" id="IPR002192">
    <property type="entry name" value="PPDK_AMP/ATP-bd"/>
</dbReference>
<dbReference type="AlphaFoldDB" id="A0A2D0N976"/>
<accession>A0A2D0N976</accession>
<keyword evidence="10" id="KW-0418">Kinase</keyword>
<keyword evidence="17" id="KW-0670">Pyruvate</keyword>
<evidence type="ECO:0000256" key="1">
    <source>
        <dbReference type="ARBA" id="ARBA00001946"/>
    </source>
</evidence>
<dbReference type="UniPathway" id="UPA00138"/>
<comment type="pathway">
    <text evidence="3">Carbohydrate biosynthesis; gluconeogenesis.</text>
</comment>
<keyword evidence="11" id="KW-0067">ATP-binding</keyword>
<evidence type="ECO:0000256" key="9">
    <source>
        <dbReference type="ARBA" id="ARBA00022741"/>
    </source>
</evidence>
<evidence type="ECO:0000313" key="18">
    <source>
        <dbReference type="Proteomes" id="UP000223913"/>
    </source>
</evidence>
<comment type="catalytic activity">
    <reaction evidence="14">
        <text>pyruvate + ATP + H2O = phosphoenolpyruvate + AMP + phosphate + 2 H(+)</text>
        <dbReference type="Rhea" id="RHEA:11364"/>
        <dbReference type="ChEBI" id="CHEBI:15361"/>
        <dbReference type="ChEBI" id="CHEBI:15377"/>
        <dbReference type="ChEBI" id="CHEBI:15378"/>
        <dbReference type="ChEBI" id="CHEBI:30616"/>
        <dbReference type="ChEBI" id="CHEBI:43474"/>
        <dbReference type="ChEBI" id="CHEBI:58702"/>
        <dbReference type="ChEBI" id="CHEBI:456215"/>
        <dbReference type="EC" id="2.7.9.2"/>
    </reaction>
</comment>
<keyword evidence="9" id="KW-0547">Nucleotide-binding</keyword>
<evidence type="ECO:0000256" key="3">
    <source>
        <dbReference type="ARBA" id="ARBA00004742"/>
    </source>
</evidence>
<evidence type="ECO:0000256" key="8">
    <source>
        <dbReference type="ARBA" id="ARBA00022723"/>
    </source>
</evidence>
<keyword evidence="12" id="KW-0460">Magnesium</keyword>
<dbReference type="OrthoDB" id="1108665at2"/>
<dbReference type="GO" id="GO:0046872">
    <property type="term" value="F:metal ion binding"/>
    <property type="evidence" value="ECO:0007669"/>
    <property type="project" value="UniProtKB-KW"/>
</dbReference>
<evidence type="ECO:0000256" key="6">
    <source>
        <dbReference type="ARBA" id="ARBA00021623"/>
    </source>
</evidence>
<dbReference type="InterPro" id="IPR013815">
    <property type="entry name" value="ATP_grasp_subdomain_1"/>
</dbReference>
<dbReference type="Gene3D" id="3.30.1490.20">
    <property type="entry name" value="ATP-grasp fold, A domain"/>
    <property type="match status" value="1"/>
</dbReference>
<comment type="similarity">
    <text evidence="4">Belongs to the PEP-utilizing enzyme family.</text>
</comment>
<evidence type="ECO:0000256" key="2">
    <source>
        <dbReference type="ARBA" id="ARBA00002988"/>
    </source>
</evidence>
<sequence>MKKLLILLGFLSLYITDPISAQTPDNEAIKELVAKYQSDIRGPFKDIRWFCKDGSVIPPKEKCPEPGGVQRARYKDEVAALAKNQHIFIGQILSNTPKEDFWDAANQHARLKQYQVEKYLRAVDDGWIWRKAQFYRGAVQVEDEENWGVEFFQWLLNDQQVWEEDFFLVRQAAKDIPHQGDNNRSQTVRALSKEISDTYLPFQDLRVKIHGQPEAADIQRVRGFRKTHQQKLGAANLKKMDQLLEEMELLFAAVDLNALGKYVNKLPKQDTLTRRIRSFIDQHQTTAFSPDRVSAAADLLWDIRTLGDQVKGGKARLALLDISNNLEEIIFKESGSWQAEHPQALLEKICYLGKAATGAGFLEIWEYETQAVAAPVADEIALVALNEFFENNRRRVEWGAGMTRAVYAGTVNLFTAFEPKAYGFLDDRVRASILLPLGQSVGQLGDFLAEQAGLSNQLMDLRGQSDARGLNPGYAMGELVIVEGFPEELEVDKNKIYVFERPPADLKPVAGIATVSEGNMVSHVQLLARNLGIPNAVVSNQNLDDLRAYAGQTVFYAVSNKGTIIMKPAASMTQEEQQLFTVKQRSEQRISVPVDKIRLEETRVLNLRELKASDSGKLCGPKAANLGQLKQLFPDKVVEGLVIPFGIFRQHLDQTMPGTDQSYWEHLNGIFRQAAARKQAGAGENEIEAFMLEELDSFRKLIKEIALLPEFEKALREDFQQVLGGQIGSVPVFLRSDTNMEDLKEFTGAGLNLTLFNVVDAERIWQGIKDVWASPYTERSYKWRQRYLLNPENVFPSILIIPSVDVAYSGVMITKGVTTGRDADITIAFSRGAGGAVDGQIAESYLMHDGWGNQLLSPAREPYYNRLPETGGTKRMAASFEDPILSQQNLDDLRELAAEVKKILPEAPGVETDGPFDIELGFRDDKIWLFQVRPFVENKGATASTYLESITPVIPDDKMVNLKQPL</sequence>
<keyword evidence="15" id="KW-0732">Signal</keyword>
<protein>
    <recommendedName>
        <fullName evidence="6">Phosphoenolpyruvate synthase</fullName>
        <ecNumber evidence="5">2.7.9.2</ecNumber>
    </recommendedName>
    <alternativeName>
        <fullName evidence="13">Pyruvate, water dikinase</fullName>
    </alternativeName>
</protein>
<name>A0A2D0N976_FLAN2</name>
<dbReference type="GO" id="GO:0005524">
    <property type="term" value="F:ATP binding"/>
    <property type="evidence" value="ECO:0007669"/>
    <property type="project" value="UniProtKB-KW"/>
</dbReference>
<dbReference type="Gene3D" id="3.30.470.20">
    <property type="entry name" value="ATP-grasp fold, B domain"/>
    <property type="match status" value="1"/>
</dbReference>
<evidence type="ECO:0000256" key="15">
    <source>
        <dbReference type="SAM" id="SignalP"/>
    </source>
</evidence>
<evidence type="ECO:0000256" key="12">
    <source>
        <dbReference type="ARBA" id="ARBA00022842"/>
    </source>
</evidence>
<dbReference type="SUPFAM" id="SSF56059">
    <property type="entry name" value="Glutathione synthetase ATP-binding domain-like"/>
    <property type="match status" value="1"/>
</dbReference>
<dbReference type="Gene3D" id="3.50.30.10">
    <property type="entry name" value="Phosphohistidine domain"/>
    <property type="match status" value="1"/>
</dbReference>
<dbReference type="RefSeq" id="WP_099151758.1">
    <property type="nucleotide sequence ID" value="NZ_PDUD01000024.1"/>
</dbReference>
<dbReference type="PANTHER" id="PTHR43030">
    <property type="entry name" value="PHOSPHOENOLPYRUVATE SYNTHASE"/>
    <property type="match status" value="1"/>
</dbReference>
<feature type="signal peptide" evidence="15">
    <location>
        <begin position="1"/>
        <end position="21"/>
    </location>
</feature>
<reference evidence="17 18" key="1">
    <citation type="submission" date="2017-10" db="EMBL/GenBank/DDBJ databases">
        <title>The draft genome sequence of Lewinella nigricans NBRC 102662.</title>
        <authorList>
            <person name="Wang K."/>
        </authorList>
    </citation>
    <scope>NUCLEOTIDE SEQUENCE [LARGE SCALE GENOMIC DNA]</scope>
    <source>
        <strain evidence="17 18">NBRC 102662</strain>
    </source>
</reference>
<evidence type="ECO:0000256" key="5">
    <source>
        <dbReference type="ARBA" id="ARBA00011996"/>
    </source>
</evidence>
<comment type="function">
    <text evidence="2">Catalyzes the phosphorylation of pyruvate to phosphoenolpyruvate.</text>
</comment>
<dbReference type="EMBL" id="PDUD01000024">
    <property type="protein sequence ID" value="PHN04699.1"/>
    <property type="molecule type" value="Genomic_DNA"/>
</dbReference>
<gene>
    <name evidence="17" type="ORF">CRP01_19475</name>
</gene>
<keyword evidence="7" id="KW-0808">Transferase</keyword>
<evidence type="ECO:0000256" key="10">
    <source>
        <dbReference type="ARBA" id="ARBA00022777"/>
    </source>
</evidence>
<dbReference type="GO" id="GO:0006094">
    <property type="term" value="P:gluconeogenesis"/>
    <property type="evidence" value="ECO:0007669"/>
    <property type="project" value="UniProtKB-UniPathway"/>
</dbReference>
<dbReference type="EC" id="2.7.9.2" evidence="5"/>
<keyword evidence="8" id="KW-0479">Metal-binding</keyword>
<evidence type="ECO:0000313" key="17">
    <source>
        <dbReference type="EMBL" id="PHN04699.1"/>
    </source>
</evidence>
<dbReference type="PANTHER" id="PTHR43030:SF1">
    <property type="entry name" value="PHOSPHOENOLPYRUVATE SYNTHASE"/>
    <property type="match status" value="1"/>
</dbReference>
<organism evidence="17 18">
    <name type="scientific">Flavilitoribacter nigricans (strain ATCC 23147 / DSM 23189 / NBRC 102662 / NCIMB 1420 / SS-2)</name>
    <name type="common">Lewinella nigricans</name>
    <dbReference type="NCBI Taxonomy" id="1122177"/>
    <lineage>
        <taxon>Bacteria</taxon>
        <taxon>Pseudomonadati</taxon>
        <taxon>Bacteroidota</taxon>
        <taxon>Saprospiria</taxon>
        <taxon>Saprospirales</taxon>
        <taxon>Lewinellaceae</taxon>
        <taxon>Flavilitoribacter</taxon>
    </lineage>
</organism>
<dbReference type="Proteomes" id="UP000223913">
    <property type="component" value="Unassembled WGS sequence"/>
</dbReference>
<feature type="domain" description="Pyruvate phosphate dikinase AMP/ATP-binding" evidence="16">
    <location>
        <begin position="618"/>
        <end position="942"/>
    </location>
</feature>
<feature type="chain" id="PRO_5012271419" description="Phosphoenolpyruvate synthase" evidence="15">
    <location>
        <begin position="22"/>
        <end position="966"/>
    </location>
</feature>